<evidence type="ECO:0000313" key="4">
    <source>
        <dbReference type="Proteomes" id="UP000332933"/>
    </source>
</evidence>
<feature type="region of interest" description="Disordered" evidence="1">
    <location>
        <begin position="1"/>
        <end position="29"/>
    </location>
</feature>
<dbReference type="EMBL" id="CAADRA010007096">
    <property type="protein sequence ID" value="VFT99210.1"/>
    <property type="molecule type" value="Genomic_DNA"/>
</dbReference>
<name>A0A485LKD0_9STRA</name>
<protein>
    <submittedName>
        <fullName evidence="3">Aste57867_22551 protein</fullName>
    </submittedName>
</protein>
<reference evidence="3 4" key="1">
    <citation type="submission" date="2019-03" db="EMBL/GenBank/DDBJ databases">
        <authorList>
            <person name="Gaulin E."/>
            <person name="Dumas B."/>
        </authorList>
    </citation>
    <scope>NUCLEOTIDE SEQUENCE [LARGE SCALE GENOMIC DNA]</scope>
    <source>
        <strain evidence="3">CBS 568.67</strain>
    </source>
</reference>
<evidence type="ECO:0000313" key="3">
    <source>
        <dbReference type="EMBL" id="VFT99210.1"/>
    </source>
</evidence>
<evidence type="ECO:0000313" key="2">
    <source>
        <dbReference type="EMBL" id="KAF0685583.1"/>
    </source>
</evidence>
<evidence type="ECO:0000256" key="1">
    <source>
        <dbReference type="SAM" id="MobiDB-lite"/>
    </source>
</evidence>
<feature type="region of interest" description="Disordered" evidence="1">
    <location>
        <begin position="41"/>
        <end position="75"/>
    </location>
</feature>
<proteinExistence type="predicted"/>
<dbReference type="AlphaFoldDB" id="A0A485LKD0"/>
<dbReference type="Proteomes" id="UP000332933">
    <property type="component" value="Unassembled WGS sequence"/>
</dbReference>
<organism evidence="3 4">
    <name type="scientific">Aphanomyces stellatus</name>
    <dbReference type="NCBI Taxonomy" id="120398"/>
    <lineage>
        <taxon>Eukaryota</taxon>
        <taxon>Sar</taxon>
        <taxon>Stramenopiles</taxon>
        <taxon>Oomycota</taxon>
        <taxon>Saprolegniomycetes</taxon>
        <taxon>Saprolegniales</taxon>
        <taxon>Verrucalvaceae</taxon>
        <taxon>Aphanomyces</taxon>
    </lineage>
</organism>
<gene>
    <name evidence="3" type="primary">Aste57867_22551</name>
    <name evidence="2" type="ORF">As57867_022481</name>
    <name evidence="3" type="ORF">ASTE57867_22551</name>
</gene>
<reference evidence="2" key="2">
    <citation type="submission" date="2019-06" db="EMBL/GenBank/DDBJ databases">
        <title>Genomics analysis of Aphanomyces spp. identifies a new class of oomycete effector associated with host adaptation.</title>
        <authorList>
            <person name="Gaulin E."/>
        </authorList>
    </citation>
    <scope>NUCLEOTIDE SEQUENCE</scope>
    <source>
        <strain evidence="2">CBS 578.67</strain>
    </source>
</reference>
<dbReference type="EMBL" id="VJMH01007070">
    <property type="protein sequence ID" value="KAF0685583.1"/>
    <property type="molecule type" value="Genomic_DNA"/>
</dbReference>
<accession>A0A485LKD0</accession>
<sequence length="189" mass="21062">MDEGYFAGSSAPHAMVDTPQGFTKRKSRSNVGLMEKLPLVGAPKTSHINPGSIIPGNGTKPRIRSATATKSQDKSPVLVRKASMNNHFPEEKDDSVLEKVPSGQTKSLELKQYENYQKLTTPSVRYQKDNESQLLREQHQAQKQRRRAEIYAINARMKEFSQAKIALFIEQQQNANSNVTNVIVAPLGV</sequence>
<dbReference type="OrthoDB" id="74921at2759"/>
<keyword evidence="4" id="KW-1185">Reference proteome</keyword>